<dbReference type="AlphaFoldDB" id="A0A9X1FSR1"/>
<comment type="caution">
    <text evidence="2">The sequence shown here is derived from an EMBL/GenBank/DDBJ whole genome shotgun (WGS) entry which is preliminary data.</text>
</comment>
<dbReference type="EMBL" id="JAHXDN010000001">
    <property type="protein sequence ID" value="MBW4706787.1"/>
    <property type="molecule type" value="Genomic_DNA"/>
</dbReference>
<keyword evidence="3" id="KW-1185">Reference proteome</keyword>
<accession>A0A9X1FSR1</accession>
<dbReference type="Proteomes" id="UP001138661">
    <property type="component" value="Unassembled WGS sequence"/>
</dbReference>
<protein>
    <submittedName>
        <fullName evidence="2">Uncharacterized protein</fullName>
    </submittedName>
</protein>
<evidence type="ECO:0000313" key="2">
    <source>
        <dbReference type="EMBL" id="MBW4706787.1"/>
    </source>
</evidence>
<reference evidence="2" key="1">
    <citation type="submission" date="2021-07" db="EMBL/GenBank/DDBJ databases">
        <title>Roseobacter insulae sp. nov., isolated from a tidal flat.</title>
        <authorList>
            <person name="Park S."/>
            <person name="Yoon J.-H."/>
        </authorList>
    </citation>
    <scope>NUCLEOTIDE SEQUENCE</scope>
    <source>
        <strain evidence="2">YSTF-M11</strain>
    </source>
</reference>
<organism evidence="2 3">
    <name type="scientific">Roseobacter insulae</name>
    <dbReference type="NCBI Taxonomy" id="2859783"/>
    <lineage>
        <taxon>Bacteria</taxon>
        <taxon>Pseudomonadati</taxon>
        <taxon>Pseudomonadota</taxon>
        <taxon>Alphaproteobacteria</taxon>
        <taxon>Rhodobacterales</taxon>
        <taxon>Roseobacteraceae</taxon>
        <taxon>Roseobacter</taxon>
    </lineage>
</organism>
<feature type="region of interest" description="Disordered" evidence="1">
    <location>
        <begin position="162"/>
        <end position="181"/>
    </location>
</feature>
<name>A0A9X1FSR1_9RHOB</name>
<evidence type="ECO:0000313" key="3">
    <source>
        <dbReference type="Proteomes" id="UP001138661"/>
    </source>
</evidence>
<proteinExistence type="predicted"/>
<sequence>MFSKRLNGKFVVRWRLGRLPTDTNPGRSGSGIVTAVDWRHISVCIRHVDTTCQTILRNLYAFETHEIDTLIRNLRWRVSHGRPGQALGELATLIELGMQLREKSIGARRDVAISVVTRPTELSIQINCNIFAVVNHKQRPLQGRAVSTSRAEGLVDGIAKPAPAKSSGWDGSGAERIAWPQ</sequence>
<gene>
    <name evidence="2" type="ORF">KX928_03195</name>
</gene>
<dbReference type="RefSeq" id="WP_219498844.1">
    <property type="nucleotide sequence ID" value="NZ_JAHXDN010000001.1"/>
</dbReference>
<evidence type="ECO:0000256" key="1">
    <source>
        <dbReference type="SAM" id="MobiDB-lite"/>
    </source>
</evidence>